<evidence type="ECO:0000256" key="4">
    <source>
        <dbReference type="PROSITE-ProRule" id="PRU00335"/>
    </source>
</evidence>
<dbReference type="Pfam" id="PF00440">
    <property type="entry name" value="TetR_N"/>
    <property type="match status" value="1"/>
</dbReference>
<comment type="caution">
    <text evidence="6">The sequence shown here is derived from an EMBL/GenBank/DDBJ whole genome shotgun (WGS) entry which is preliminary data.</text>
</comment>
<dbReference type="EMBL" id="BAABIE010000014">
    <property type="protein sequence ID" value="GAA4754975.1"/>
    <property type="molecule type" value="Genomic_DNA"/>
</dbReference>
<dbReference type="Gene3D" id="1.10.357.10">
    <property type="entry name" value="Tetracycline Repressor, domain 2"/>
    <property type="match status" value="1"/>
</dbReference>
<keyword evidence="7" id="KW-1185">Reference proteome</keyword>
<name>A0ABP8ZFD7_9ACTN</name>
<dbReference type="InterPro" id="IPR009057">
    <property type="entry name" value="Homeodomain-like_sf"/>
</dbReference>
<sequence>MATVRPSSASKIADAARELLRTKGPSAVTVERVATEAGVARTTIYRRFADRHELLTDALRELADPPGPDEHDISGEGRLRWVVEHAAAMVLDGIGFGGSGAVLDNADPAFTATLRAVLQEHWRALAEELEAGVADGSLHLHGEAGTVVDSIIGALLAEYGRTGTITDDWADRMVALHRGLIVDS</sequence>
<dbReference type="SUPFAM" id="SSF46689">
    <property type="entry name" value="Homeodomain-like"/>
    <property type="match status" value="1"/>
</dbReference>
<dbReference type="InterPro" id="IPR001647">
    <property type="entry name" value="HTH_TetR"/>
</dbReference>
<evidence type="ECO:0000256" key="3">
    <source>
        <dbReference type="ARBA" id="ARBA00023163"/>
    </source>
</evidence>
<keyword evidence="1" id="KW-0805">Transcription regulation</keyword>
<reference evidence="7" key="1">
    <citation type="journal article" date="2019" name="Int. J. Syst. Evol. Microbiol.">
        <title>The Global Catalogue of Microorganisms (GCM) 10K type strain sequencing project: providing services to taxonomists for standard genome sequencing and annotation.</title>
        <authorList>
            <consortium name="The Broad Institute Genomics Platform"/>
            <consortium name="The Broad Institute Genome Sequencing Center for Infectious Disease"/>
            <person name="Wu L."/>
            <person name="Ma J."/>
        </authorList>
    </citation>
    <scope>NUCLEOTIDE SEQUENCE [LARGE SCALE GENOMIC DNA]</scope>
    <source>
        <strain evidence="7">JCM 18077</strain>
    </source>
</reference>
<evidence type="ECO:0000256" key="1">
    <source>
        <dbReference type="ARBA" id="ARBA00023015"/>
    </source>
</evidence>
<gene>
    <name evidence="6" type="ORF">GCM10023217_28280</name>
</gene>
<protein>
    <submittedName>
        <fullName evidence="6">TetR/AcrR family transcriptional regulator C-terminal ligand-binding domain-containing protein</fullName>
    </submittedName>
</protein>
<accession>A0ABP8ZFD7</accession>
<dbReference type="InterPro" id="IPR036271">
    <property type="entry name" value="Tet_transcr_reg_TetR-rel_C_sf"/>
</dbReference>
<dbReference type="Proteomes" id="UP001500822">
    <property type="component" value="Unassembled WGS sequence"/>
</dbReference>
<evidence type="ECO:0000313" key="6">
    <source>
        <dbReference type="EMBL" id="GAA4754975.1"/>
    </source>
</evidence>
<dbReference type="Gene3D" id="1.10.10.60">
    <property type="entry name" value="Homeodomain-like"/>
    <property type="match status" value="1"/>
</dbReference>
<dbReference type="SUPFAM" id="SSF48498">
    <property type="entry name" value="Tetracyclin repressor-like, C-terminal domain"/>
    <property type="match status" value="1"/>
</dbReference>
<proteinExistence type="predicted"/>
<dbReference type="InterPro" id="IPR050109">
    <property type="entry name" value="HTH-type_TetR-like_transc_reg"/>
</dbReference>
<dbReference type="RefSeq" id="WP_345313994.1">
    <property type="nucleotide sequence ID" value="NZ_BAABIE010000014.1"/>
</dbReference>
<feature type="domain" description="HTH tetR-type" evidence="5">
    <location>
        <begin position="6"/>
        <end position="66"/>
    </location>
</feature>
<dbReference type="PRINTS" id="PR00455">
    <property type="entry name" value="HTHTETR"/>
</dbReference>
<feature type="DNA-binding region" description="H-T-H motif" evidence="4">
    <location>
        <begin position="29"/>
        <end position="48"/>
    </location>
</feature>
<dbReference type="PROSITE" id="PS50977">
    <property type="entry name" value="HTH_TETR_2"/>
    <property type="match status" value="1"/>
</dbReference>
<dbReference type="PANTHER" id="PTHR30055:SF234">
    <property type="entry name" value="HTH-TYPE TRANSCRIPTIONAL REGULATOR BETI"/>
    <property type="match status" value="1"/>
</dbReference>
<dbReference type="PANTHER" id="PTHR30055">
    <property type="entry name" value="HTH-TYPE TRANSCRIPTIONAL REGULATOR RUTR"/>
    <property type="match status" value="1"/>
</dbReference>
<organism evidence="6 7">
    <name type="scientific">Gordonia alkaliphila</name>
    <dbReference type="NCBI Taxonomy" id="1053547"/>
    <lineage>
        <taxon>Bacteria</taxon>
        <taxon>Bacillati</taxon>
        <taxon>Actinomycetota</taxon>
        <taxon>Actinomycetes</taxon>
        <taxon>Mycobacteriales</taxon>
        <taxon>Gordoniaceae</taxon>
        <taxon>Gordonia</taxon>
    </lineage>
</organism>
<evidence type="ECO:0000259" key="5">
    <source>
        <dbReference type="PROSITE" id="PS50977"/>
    </source>
</evidence>
<evidence type="ECO:0000256" key="2">
    <source>
        <dbReference type="ARBA" id="ARBA00023125"/>
    </source>
</evidence>
<keyword evidence="3" id="KW-0804">Transcription</keyword>
<keyword evidence="2 4" id="KW-0238">DNA-binding</keyword>
<evidence type="ECO:0000313" key="7">
    <source>
        <dbReference type="Proteomes" id="UP001500822"/>
    </source>
</evidence>